<evidence type="ECO:0000313" key="3">
    <source>
        <dbReference type="Proteomes" id="UP001140272"/>
    </source>
</evidence>
<protein>
    <submittedName>
        <fullName evidence="2">HRDC domain-containing protein</fullName>
    </submittedName>
</protein>
<comment type="caution">
    <text evidence="2">The sequence shown here is derived from an EMBL/GenBank/DDBJ whole genome shotgun (WGS) entry which is preliminary data.</text>
</comment>
<gene>
    <name evidence="2" type="ORF">H7H73_24960</name>
</gene>
<dbReference type="InterPro" id="IPR002121">
    <property type="entry name" value="HRDC_dom"/>
</dbReference>
<reference evidence="2" key="1">
    <citation type="submission" date="2020-07" db="EMBL/GenBank/DDBJ databases">
        <authorList>
            <person name="Pettersson B.M.F."/>
            <person name="Behra P.R.K."/>
            <person name="Ramesh M."/>
            <person name="Das S."/>
            <person name="Dasgupta S."/>
            <person name="Kirsebom L.A."/>
        </authorList>
    </citation>
    <scope>NUCLEOTIDE SEQUENCE</scope>
    <source>
        <strain evidence="2">DSM 45406</strain>
    </source>
</reference>
<name>A0A9X2Y396_9MYCO</name>
<dbReference type="AlphaFoldDB" id="A0A9X2Y396"/>
<dbReference type="GO" id="GO:0000166">
    <property type="term" value="F:nucleotide binding"/>
    <property type="evidence" value="ECO:0007669"/>
    <property type="project" value="InterPro"/>
</dbReference>
<evidence type="ECO:0000259" key="1">
    <source>
        <dbReference type="PROSITE" id="PS50967"/>
    </source>
</evidence>
<accession>A0A9X2Y396</accession>
<dbReference type="Pfam" id="PF00570">
    <property type="entry name" value="HRDC"/>
    <property type="match status" value="1"/>
</dbReference>
<evidence type="ECO:0000313" key="2">
    <source>
        <dbReference type="EMBL" id="MCV7073097.1"/>
    </source>
</evidence>
<dbReference type="Gene3D" id="1.10.150.80">
    <property type="entry name" value="HRDC domain"/>
    <property type="match status" value="1"/>
</dbReference>
<reference evidence="2" key="2">
    <citation type="journal article" date="2022" name="BMC Genomics">
        <title>Comparative genome analysis of mycobacteria focusing on tRNA and non-coding RNA.</title>
        <authorList>
            <person name="Behra P.R.K."/>
            <person name="Pettersson B.M.F."/>
            <person name="Ramesh M."/>
            <person name="Das S."/>
            <person name="Dasgupta S."/>
            <person name="Kirsebom L.A."/>
        </authorList>
    </citation>
    <scope>NUCLEOTIDE SEQUENCE</scope>
    <source>
        <strain evidence="2">DSM 45406</strain>
    </source>
</reference>
<dbReference type="InterPro" id="IPR044876">
    <property type="entry name" value="HRDC_dom_sf"/>
</dbReference>
<dbReference type="InterPro" id="IPR010997">
    <property type="entry name" value="HRDC-like_sf"/>
</dbReference>
<proteinExistence type="predicted"/>
<feature type="non-terminal residue" evidence="2">
    <location>
        <position position="1"/>
    </location>
</feature>
<dbReference type="GO" id="GO:0003676">
    <property type="term" value="F:nucleic acid binding"/>
    <property type="evidence" value="ECO:0007669"/>
    <property type="project" value="InterPro"/>
</dbReference>
<dbReference type="PROSITE" id="PS50967">
    <property type="entry name" value="HRDC"/>
    <property type="match status" value="1"/>
</dbReference>
<dbReference type="EMBL" id="JACKRN010000807">
    <property type="protein sequence ID" value="MCV7073097.1"/>
    <property type="molecule type" value="Genomic_DNA"/>
</dbReference>
<sequence length="55" mass="5729">MSVPAYVVFTDNTLIAIAESLPDDDAALVAIPGIAPASSSSTRDVLGLVRERQKS</sequence>
<dbReference type="Proteomes" id="UP001140272">
    <property type="component" value="Unassembled WGS sequence"/>
</dbReference>
<feature type="domain" description="HRDC" evidence="1">
    <location>
        <begin position="1"/>
        <end position="55"/>
    </location>
</feature>
<organism evidence="2 3">
    <name type="scientific">Mycolicibacterium rufum</name>
    <dbReference type="NCBI Taxonomy" id="318424"/>
    <lineage>
        <taxon>Bacteria</taxon>
        <taxon>Bacillati</taxon>
        <taxon>Actinomycetota</taxon>
        <taxon>Actinomycetes</taxon>
        <taxon>Mycobacteriales</taxon>
        <taxon>Mycobacteriaceae</taxon>
        <taxon>Mycolicibacterium</taxon>
    </lineage>
</organism>
<dbReference type="SUPFAM" id="SSF47819">
    <property type="entry name" value="HRDC-like"/>
    <property type="match status" value="1"/>
</dbReference>